<dbReference type="PANTHER" id="PTHR46716:SF1">
    <property type="entry name" value="MITOGEN-ACTIVATED PROTEIN KINASE KINASE KINASE 7"/>
    <property type="match status" value="1"/>
</dbReference>
<evidence type="ECO:0000256" key="8">
    <source>
        <dbReference type="RuleBase" id="RU000304"/>
    </source>
</evidence>
<dbReference type="Proteomes" id="UP001200034">
    <property type="component" value="Unassembled WGS sequence"/>
</dbReference>
<evidence type="ECO:0000256" key="2">
    <source>
        <dbReference type="ARBA" id="ARBA00022527"/>
    </source>
</evidence>
<dbReference type="InterPro" id="IPR000719">
    <property type="entry name" value="Prot_kinase_dom"/>
</dbReference>
<dbReference type="GO" id="GO:0007254">
    <property type="term" value="P:JNK cascade"/>
    <property type="evidence" value="ECO:0007669"/>
    <property type="project" value="TreeGrafter"/>
</dbReference>
<dbReference type="InterPro" id="IPR008271">
    <property type="entry name" value="Ser/Thr_kinase_AS"/>
</dbReference>
<accession>A0AAD4K8P7</accession>
<comment type="similarity">
    <text evidence="1">Belongs to the protein kinase superfamily. STE Ser/Thr protein kinase family. MAP kinase kinase kinase subfamily.</text>
</comment>
<dbReference type="InterPro" id="IPR011009">
    <property type="entry name" value="Kinase-like_dom_sf"/>
</dbReference>
<dbReference type="PROSITE" id="PS00108">
    <property type="entry name" value="PROTEIN_KINASE_ST"/>
    <property type="match status" value="1"/>
</dbReference>
<gene>
    <name evidence="10" type="ORF">KR093_011244</name>
</gene>
<dbReference type="SUPFAM" id="SSF56112">
    <property type="entry name" value="Protein kinase-like (PK-like)"/>
    <property type="match status" value="1"/>
</dbReference>
<comment type="caution">
    <text evidence="10">The sequence shown here is derived from an EMBL/GenBank/DDBJ whole genome shotgun (WGS) entry which is preliminary data.</text>
</comment>
<evidence type="ECO:0000259" key="9">
    <source>
        <dbReference type="PROSITE" id="PS50011"/>
    </source>
</evidence>
<feature type="binding site" evidence="7">
    <location>
        <position position="40"/>
    </location>
    <ligand>
        <name>ATP</name>
        <dbReference type="ChEBI" id="CHEBI:30616"/>
    </ligand>
</feature>
<dbReference type="Gene3D" id="1.10.510.10">
    <property type="entry name" value="Transferase(Phosphotransferase) domain 1"/>
    <property type="match status" value="1"/>
</dbReference>
<keyword evidence="3" id="KW-0808">Transferase</keyword>
<reference evidence="10" key="1">
    <citation type="journal article" date="2021" name="Mol. Ecol. Resour.">
        <title>Phylogenomic analyses of the genus Drosophila reveals genomic signals of climate adaptation.</title>
        <authorList>
            <person name="Li F."/>
            <person name="Rane R.V."/>
            <person name="Luria V."/>
            <person name="Xiong Z."/>
            <person name="Chen J."/>
            <person name="Li Z."/>
            <person name="Catullo R.A."/>
            <person name="Griffin P.C."/>
            <person name="Schiffer M."/>
            <person name="Pearce S."/>
            <person name="Lee S.F."/>
            <person name="McElroy K."/>
            <person name="Stocker A."/>
            <person name="Shirriffs J."/>
            <person name="Cockerell F."/>
            <person name="Coppin C."/>
            <person name="Sgro C.M."/>
            <person name="Karger A."/>
            <person name="Cain J.W."/>
            <person name="Weber J.A."/>
            <person name="Santpere G."/>
            <person name="Kirschner M.W."/>
            <person name="Hoffmann A.A."/>
            <person name="Oakeshott J.G."/>
            <person name="Zhang G."/>
        </authorList>
    </citation>
    <scope>NUCLEOTIDE SEQUENCE</scope>
    <source>
        <strain evidence="10">BGI-SZ-2011g</strain>
    </source>
</reference>
<dbReference type="GO" id="GO:0006955">
    <property type="term" value="P:immune response"/>
    <property type="evidence" value="ECO:0007669"/>
    <property type="project" value="TreeGrafter"/>
</dbReference>
<sequence length="193" mass="22054">MHREVSIEEIKPYLSTPCIGKGTFGKVYKGTLDDGDVAIKVNYISKEGCLKVEEQVELMQKVQHAHIVDYIAHLILFPTYYLVLELMEGPSLEQLIHSRNESANNEIIHTHAYTTDEALQWLSHAAEGLAFLHGWMPSIIHRDVKPSNMLLDKNKKILKICDFGNMRQIGTNMTNESGTFRYMAPEVRLIDNR</sequence>
<evidence type="ECO:0000256" key="6">
    <source>
        <dbReference type="ARBA" id="ARBA00022840"/>
    </source>
</evidence>
<evidence type="ECO:0000313" key="11">
    <source>
        <dbReference type="Proteomes" id="UP001200034"/>
    </source>
</evidence>
<keyword evidence="5" id="KW-0418">Kinase</keyword>
<dbReference type="AlphaFoldDB" id="A0AAD4K8P7"/>
<protein>
    <recommendedName>
        <fullName evidence="9">Protein kinase domain-containing protein</fullName>
    </recommendedName>
</protein>
<evidence type="ECO:0000256" key="7">
    <source>
        <dbReference type="PROSITE-ProRule" id="PRU10141"/>
    </source>
</evidence>
<keyword evidence="2 8" id="KW-0723">Serine/threonine-protein kinase</keyword>
<name>A0AAD4K8P7_9MUSC</name>
<evidence type="ECO:0000313" key="10">
    <source>
        <dbReference type="EMBL" id="KAH8385496.1"/>
    </source>
</evidence>
<evidence type="ECO:0000256" key="1">
    <source>
        <dbReference type="ARBA" id="ARBA00006529"/>
    </source>
</evidence>
<dbReference type="PROSITE" id="PS50011">
    <property type="entry name" value="PROTEIN_KINASE_DOM"/>
    <property type="match status" value="1"/>
</dbReference>
<keyword evidence="11" id="KW-1185">Reference proteome</keyword>
<dbReference type="GO" id="GO:0019899">
    <property type="term" value="F:enzyme binding"/>
    <property type="evidence" value="ECO:0007669"/>
    <property type="project" value="UniProtKB-ARBA"/>
</dbReference>
<dbReference type="Pfam" id="PF00069">
    <property type="entry name" value="Pkinase"/>
    <property type="match status" value="1"/>
</dbReference>
<evidence type="ECO:0000256" key="3">
    <source>
        <dbReference type="ARBA" id="ARBA00022679"/>
    </source>
</evidence>
<dbReference type="GO" id="GO:0004709">
    <property type="term" value="F:MAP kinase kinase kinase activity"/>
    <property type="evidence" value="ECO:0007669"/>
    <property type="project" value="TreeGrafter"/>
</dbReference>
<dbReference type="EMBL" id="JAJJHW010000454">
    <property type="protein sequence ID" value="KAH8385496.1"/>
    <property type="molecule type" value="Genomic_DNA"/>
</dbReference>
<proteinExistence type="inferred from homology"/>
<dbReference type="SMART" id="SM00220">
    <property type="entry name" value="S_TKc"/>
    <property type="match status" value="1"/>
</dbReference>
<evidence type="ECO:0000256" key="5">
    <source>
        <dbReference type="ARBA" id="ARBA00022777"/>
    </source>
</evidence>
<dbReference type="InterPro" id="IPR017441">
    <property type="entry name" value="Protein_kinase_ATP_BS"/>
</dbReference>
<feature type="domain" description="Protein kinase" evidence="9">
    <location>
        <begin position="13"/>
        <end position="193"/>
    </location>
</feature>
<organism evidence="10 11">
    <name type="scientific">Drosophila rubida</name>
    <dbReference type="NCBI Taxonomy" id="30044"/>
    <lineage>
        <taxon>Eukaryota</taxon>
        <taxon>Metazoa</taxon>
        <taxon>Ecdysozoa</taxon>
        <taxon>Arthropoda</taxon>
        <taxon>Hexapoda</taxon>
        <taxon>Insecta</taxon>
        <taxon>Pterygota</taxon>
        <taxon>Neoptera</taxon>
        <taxon>Endopterygota</taxon>
        <taxon>Diptera</taxon>
        <taxon>Brachycera</taxon>
        <taxon>Muscomorpha</taxon>
        <taxon>Ephydroidea</taxon>
        <taxon>Drosophilidae</taxon>
        <taxon>Drosophila</taxon>
    </lineage>
</organism>
<evidence type="ECO:0000256" key="4">
    <source>
        <dbReference type="ARBA" id="ARBA00022741"/>
    </source>
</evidence>
<dbReference type="GO" id="GO:0043123">
    <property type="term" value="P:positive regulation of canonical NF-kappaB signal transduction"/>
    <property type="evidence" value="ECO:0007669"/>
    <property type="project" value="TreeGrafter"/>
</dbReference>
<dbReference type="PROSITE" id="PS00107">
    <property type="entry name" value="PROTEIN_KINASE_ATP"/>
    <property type="match status" value="1"/>
</dbReference>
<keyword evidence="6 7" id="KW-0067">ATP-binding</keyword>
<dbReference type="GO" id="GO:0005524">
    <property type="term" value="F:ATP binding"/>
    <property type="evidence" value="ECO:0007669"/>
    <property type="project" value="UniProtKB-UniRule"/>
</dbReference>
<dbReference type="PANTHER" id="PTHR46716">
    <property type="entry name" value="MITOGEN-ACTIVATED PROTEIN KINASE KINASE KINASE 7"/>
    <property type="match status" value="1"/>
</dbReference>
<keyword evidence="4 7" id="KW-0547">Nucleotide-binding</keyword>